<dbReference type="KEGG" id="amr:AM1_D0278"/>
<dbReference type="RefSeq" id="WP_012167625.1">
    <property type="nucleotide sequence ID" value="NC_009929.1"/>
</dbReference>
<reference evidence="2 3" key="1">
    <citation type="journal article" date="2008" name="Proc. Natl. Acad. Sci. U.S.A.">
        <title>Niche adaptation and genome expansion in the chlorophyll d-producing cyanobacterium Acaryochloris marina.</title>
        <authorList>
            <person name="Swingley W.D."/>
            <person name="Chen M."/>
            <person name="Cheung P.C."/>
            <person name="Conrad A.L."/>
            <person name="Dejesa L.C."/>
            <person name="Hao J."/>
            <person name="Honchak B.M."/>
            <person name="Karbach L.E."/>
            <person name="Kurdoglu A."/>
            <person name="Lahiri S."/>
            <person name="Mastrian S.D."/>
            <person name="Miyashita H."/>
            <person name="Page L."/>
            <person name="Ramakrishna P."/>
            <person name="Satoh S."/>
            <person name="Sattley W.M."/>
            <person name="Shimada Y."/>
            <person name="Taylor H.L."/>
            <person name="Tomo T."/>
            <person name="Tsuchiya T."/>
            <person name="Wang Z.T."/>
            <person name="Raymond J."/>
            <person name="Mimuro M."/>
            <person name="Blankenship R.E."/>
            <person name="Touchman J.W."/>
        </authorList>
    </citation>
    <scope>NUCLEOTIDE SEQUENCE [LARGE SCALE GENOMIC DNA]</scope>
    <source>
        <strain evidence="3">MBIC 11017</strain>
        <plasmid evidence="3">Plasmid pREB4</plasmid>
    </source>
</reference>
<dbReference type="EMBL" id="CP000841">
    <property type="protein sequence ID" value="ABW32769.1"/>
    <property type="molecule type" value="Genomic_DNA"/>
</dbReference>
<sequence length="63" mass="7191">MRVLHLDQDQAEDQEEDPEESVSLAGDVTENPIGALQELCQRQQISLPRYEFETIPEGFRCSV</sequence>
<dbReference type="Proteomes" id="UP000000268">
    <property type="component" value="Plasmid pREB4"/>
</dbReference>
<keyword evidence="3" id="KW-1185">Reference proteome</keyword>
<name>A8ZP33_ACAM1</name>
<dbReference type="AlphaFoldDB" id="A8ZP33"/>
<proteinExistence type="predicted"/>
<evidence type="ECO:0000313" key="2">
    <source>
        <dbReference type="EMBL" id="ABW32769.1"/>
    </source>
</evidence>
<keyword evidence="2" id="KW-0614">Plasmid</keyword>
<organism evidence="2 3">
    <name type="scientific">Acaryochloris marina (strain MBIC 11017)</name>
    <dbReference type="NCBI Taxonomy" id="329726"/>
    <lineage>
        <taxon>Bacteria</taxon>
        <taxon>Bacillati</taxon>
        <taxon>Cyanobacteriota</taxon>
        <taxon>Cyanophyceae</taxon>
        <taxon>Acaryochloridales</taxon>
        <taxon>Acaryochloridaceae</taxon>
        <taxon>Acaryochloris</taxon>
    </lineage>
</organism>
<dbReference type="Gene3D" id="3.30.160.20">
    <property type="match status" value="1"/>
</dbReference>
<feature type="region of interest" description="Disordered" evidence="1">
    <location>
        <begin position="1"/>
        <end position="27"/>
    </location>
</feature>
<feature type="compositionally biased region" description="Acidic residues" evidence="1">
    <location>
        <begin position="9"/>
        <end position="20"/>
    </location>
</feature>
<gene>
    <name evidence="2" type="ordered locus">AM1_D0278</name>
</gene>
<dbReference type="SUPFAM" id="SSF54768">
    <property type="entry name" value="dsRNA-binding domain-like"/>
    <property type="match status" value="1"/>
</dbReference>
<evidence type="ECO:0000313" key="3">
    <source>
        <dbReference type="Proteomes" id="UP000000268"/>
    </source>
</evidence>
<protein>
    <submittedName>
        <fullName evidence="2">Uncharacterized protein</fullName>
    </submittedName>
</protein>
<evidence type="ECO:0000256" key="1">
    <source>
        <dbReference type="SAM" id="MobiDB-lite"/>
    </source>
</evidence>
<accession>A8ZP33</accession>
<geneLocation type="plasmid" evidence="2 3">
    <name>pREB4</name>
</geneLocation>
<dbReference type="HOGENOM" id="CLU_2875311_0_0_3"/>